<name>A0A369QBE7_9BACT</name>
<evidence type="ECO:0000313" key="2">
    <source>
        <dbReference type="EMBL" id="RDC62034.1"/>
    </source>
</evidence>
<dbReference type="RefSeq" id="WP_115371537.1">
    <property type="nucleotide sequence ID" value="NZ_QASA01000001.1"/>
</dbReference>
<proteinExistence type="predicted"/>
<sequence length="111" mass="12540">MHFKNINWKEFLIVLLISIFLPASIIAGLIYKAQHASIRNGNELETALIGLIASFFLTPIILFIFYFSTKDYKDENADNSGPKGFLFAGLFWVIIDIIVLGTFQDILSSHN</sequence>
<accession>A0A369QBE7</accession>
<dbReference type="AlphaFoldDB" id="A0A369QBE7"/>
<gene>
    <name evidence="2" type="ORF">AHMF7616_00624</name>
</gene>
<comment type="caution">
    <text evidence="2">The sequence shown here is derived from an EMBL/GenBank/DDBJ whole genome shotgun (WGS) entry which is preliminary data.</text>
</comment>
<reference evidence="2 3" key="1">
    <citation type="submission" date="2018-04" db="EMBL/GenBank/DDBJ databases">
        <title>Adhaeribacter sp. HMF7616 genome sequencing and assembly.</title>
        <authorList>
            <person name="Kang H."/>
            <person name="Kang J."/>
            <person name="Cha I."/>
            <person name="Kim H."/>
            <person name="Joh K."/>
        </authorList>
    </citation>
    <scope>NUCLEOTIDE SEQUENCE [LARGE SCALE GENOMIC DNA]</scope>
    <source>
        <strain evidence="2 3">HMF7616</strain>
    </source>
</reference>
<dbReference type="EMBL" id="QASA01000001">
    <property type="protein sequence ID" value="RDC62034.1"/>
    <property type="molecule type" value="Genomic_DNA"/>
</dbReference>
<feature type="transmembrane region" description="Helical" evidence="1">
    <location>
        <begin position="12"/>
        <end position="31"/>
    </location>
</feature>
<keyword evidence="1" id="KW-1133">Transmembrane helix</keyword>
<feature type="transmembrane region" description="Helical" evidence="1">
    <location>
        <begin position="85"/>
        <end position="103"/>
    </location>
</feature>
<keyword evidence="1" id="KW-0472">Membrane</keyword>
<organism evidence="2 3">
    <name type="scientific">Adhaeribacter pallidiroseus</name>
    <dbReference type="NCBI Taxonomy" id="2072847"/>
    <lineage>
        <taxon>Bacteria</taxon>
        <taxon>Pseudomonadati</taxon>
        <taxon>Bacteroidota</taxon>
        <taxon>Cytophagia</taxon>
        <taxon>Cytophagales</taxon>
        <taxon>Hymenobacteraceae</taxon>
        <taxon>Adhaeribacter</taxon>
    </lineage>
</organism>
<dbReference type="Proteomes" id="UP000253919">
    <property type="component" value="Unassembled WGS sequence"/>
</dbReference>
<keyword evidence="1" id="KW-0812">Transmembrane</keyword>
<protein>
    <submittedName>
        <fullName evidence="2">Uncharacterized protein</fullName>
    </submittedName>
</protein>
<evidence type="ECO:0000256" key="1">
    <source>
        <dbReference type="SAM" id="Phobius"/>
    </source>
</evidence>
<feature type="transmembrane region" description="Helical" evidence="1">
    <location>
        <begin position="43"/>
        <end position="65"/>
    </location>
</feature>
<evidence type="ECO:0000313" key="3">
    <source>
        <dbReference type="Proteomes" id="UP000253919"/>
    </source>
</evidence>
<keyword evidence="3" id="KW-1185">Reference proteome</keyword>